<dbReference type="AlphaFoldDB" id="A0A2H0USL1"/>
<comment type="caution">
    <text evidence="3">The sequence shown here is derived from an EMBL/GenBank/DDBJ whole genome shotgun (WGS) entry which is preliminary data.</text>
</comment>
<sequence>MFHHKDQRIGIFIDIQNLYHSAKNLYDSRVNYKQLIDHIVGERKLIRALAYVVQSEAVLAAAEASHATISGKSESSFFEALEKTGIDLRIKDLQLYPGGMKKADWDVGMAIDAVRLSDSLDAVILITGDGDFIPLVDYLRWGKGLEIEVVGFGQSTNGKLKEAADKFTPVEDIPKSLIKINRRRGSGNQSRRGPRRQPRKNN</sequence>
<dbReference type="EMBL" id="PFBB01000004">
    <property type="protein sequence ID" value="PIR88785.1"/>
    <property type="molecule type" value="Genomic_DNA"/>
</dbReference>
<evidence type="ECO:0000313" key="3">
    <source>
        <dbReference type="EMBL" id="PIR88785.1"/>
    </source>
</evidence>
<name>A0A2H0USL1_9BACT</name>
<dbReference type="PANTHER" id="PTHR35458">
    <property type="entry name" value="SLR0755 PROTEIN"/>
    <property type="match status" value="1"/>
</dbReference>
<dbReference type="GO" id="GO:0004540">
    <property type="term" value="F:RNA nuclease activity"/>
    <property type="evidence" value="ECO:0007669"/>
    <property type="project" value="InterPro"/>
</dbReference>
<dbReference type="Proteomes" id="UP000229615">
    <property type="component" value="Unassembled WGS sequence"/>
</dbReference>
<proteinExistence type="predicted"/>
<feature type="domain" description="NYN" evidence="2">
    <location>
        <begin position="8"/>
        <end position="170"/>
    </location>
</feature>
<evidence type="ECO:0000313" key="4">
    <source>
        <dbReference type="Proteomes" id="UP000229615"/>
    </source>
</evidence>
<evidence type="ECO:0000256" key="1">
    <source>
        <dbReference type="SAM" id="MobiDB-lite"/>
    </source>
</evidence>
<feature type="region of interest" description="Disordered" evidence="1">
    <location>
        <begin position="179"/>
        <end position="202"/>
    </location>
</feature>
<evidence type="ECO:0000259" key="2">
    <source>
        <dbReference type="Pfam" id="PF01936"/>
    </source>
</evidence>
<dbReference type="InterPro" id="IPR021139">
    <property type="entry name" value="NYN"/>
</dbReference>
<gene>
    <name evidence="3" type="ORF">COU09_00380</name>
</gene>
<feature type="compositionally biased region" description="Basic residues" evidence="1">
    <location>
        <begin position="192"/>
        <end position="202"/>
    </location>
</feature>
<dbReference type="InterPro" id="IPR047140">
    <property type="entry name" value="LabA"/>
</dbReference>
<protein>
    <recommendedName>
        <fullName evidence="2">NYN domain-containing protein</fullName>
    </recommendedName>
</protein>
<dbReference type="Gene3D" id="3.40.50.1010">
    <property type="entry name" value="5'-nuclease"/>
    <property type="match status" value="1"/>
</dbReference>
<dbReference type="CDD" id="cd10911">
    <property type="entry name" value="PIN_LabA"/>
    <property type="match status" value="1"/>
</dbReference>
<accession>A0A2H0USL1</accession>
<reference evidence="4" key="1">
    <citation type="submission" date="2017-09" db="EMBL/GenBank/DDBJ databases">
        <title>Depth-based differentiation of microbial function through sediment-hosted aquifers and enrichment of novel symbionts in the deep terrestrial subsurface.</title>
        <authorList>
            <person name="Probst A.J."/>
            <person name="Ladd B."/>
            <person name="Jarett J.K."/>
            <person name="Geller-Mcgrath D.E."/>
            <person name="Sieber C.M.K."/>
            <person name="Emerson J.B."/>
            <person name="Anantharaman K."/>
            <person name="Thomas B.C."/>
            <person name="Malmstrom R."/>
            <person name="Stieglmeier M."/>
            <person name="Klingl A."/>
            <person name="Woyke T."/>
            <person name="Ryan C.M."/>
            <person name="Banfield J.F."/>
        </authorList>
    </citation>
    <scope>NUCLEOTIDE SEQUENCE [LARGE SCALE GENOMIC DNA]</scope>
</reference>
<organism evidence="3 4">
    <name type="scientific">Candidatus Harrisonbacteria bacterium CG10_big_fil_rev_8_21_14_0_10_44_23</name>
    <dbReference type="NCBI Taxonomy" id="1974585"/>
    <lineage>
        <taxon>Bacteria</taxon>
        <taxon>Candidatus Harrisoniibacteriota</taxon>
    </lineage>
</organism>
<dbReference type="Pfam" id="PF01936">
    <property type="entry name" value="NYN"/>
    <property type="match status" value="1"/>
</dbReference>
<dbReference type="PANTHER" id="PTHR35458:SF8">
    <property type="entry name" value="SLR0650 PROTEIN"/>
    <property type="match status" value="1"/>
</dbReference>